<keyword evidence="6" id="KW-0413">Isomerase</keyword>
<evidence type="ECO:0000256" key="8">
    <source>
        <dbReference type="RuleBase" id="RU362079"/>
    </source>
</evidence>
<accession>A0A368C0F5</accession>
<comment type="function">
    <text evidence="8">Catalyzes the conversion of 7,8-dihydroneopterin to 6-hydroxymethyl-7,8-dihydropterin.</text>
</comment>
<sequence length="115" mass="13151">MKDTIYIRDLRVETIIGIFGWEREVRQLISIDLDFEFDVSVPGKSDSIDDTLDYKKITKSLISFIKGSDYKLIEALGEGIVDHLKSKFGIQKVKLRLSKPGALRFSKDVGIMIER</sequence>
<dbReference type="GO" id="GO:0005737">
    <property type="term" value="C:cytoplasm"/>
    <property type="evidence" value="ECO:0007669"/>
    <property type="project" value="TreeGrafter"/>
</dbReference>
<dbReference type="Gene3D" id="3.30.1130.10">
    <property type="match status" value="1"/>
</dbReference>
<dbReference type="Proteomes" id="UP000253307">
    <property type="component" value="Unassembled WGS sequence"/>
</dbReference>
<dbReference type="NCBIfam" id="TIGR00526">
    <property type="entry name" value="folB_dom"/>
    <property type="match status" value="1"/>
</dbReference>
<organism evidence="10 11">
    <name type="scientific">SAR86 cluster bacterium</name>
    <dbReference type="NCBI Taxonomy" id="2030880"/>
    <lineage>
        <taxon>Bacteria</taxon>
        <taxon>Pseudomonadati</taxon>
        <taxon>Pseudomonadota</taxon>
        <taxon>Gammaproteobacteria</taxon>
        <taxon>SAR86 cluster</taxon>
    </lineage>
</organism>
<dbReference type="PANTHER" id="PTHR42844">
    <property type="entry name" value="DIHYDRONEOPTERIN ALDOLASE 1-RELATED"/>
    <property type="match status" value="1"/>
</dbReference>
<evidence type="ECO:0000256" key="6">
    <source>
        <dbReference type="ARBA" id="ARBA00023235"/>
    </source>
</evidence>
<dbReference type="AlphaFoldDB" id="A0A368C0F5"/>
<keyword evidence="5 8" id="KW-0289">Folate biosynthesis</keyword>
<dbReference type="PANTHER" id="PTHR42844:SF1">
    <property type="entry name" value="DIHYDRONEOPTERIN ALDOLASE 1-RELATED"/>
    <property type="match status" value="1"/>
</dbReference>
<comment type="caution">
    <text evidence="10">The sequence shown here is derived from an EMBL/GenBank/DDBJ whole genome shotgun (WGS) entry which is preliminary data.</text>
</comment>
<comment type="similarity">
    <text evidence="4 8">Belongs to the DHNA family.</text>
</comment>
<gene>
    <name evidence="10" type="primary">folB</name>
    <name evidence="10" type="ORF">DBW96_00665</name>
</gene>
<dbReference type="SUPFAM" id="SSF55620">
    <property type="entry name" value="Tetrahydrobiopterin biosynthesis enzymes-like"/>
    <property type="match status" value="1"/>
</dbReference>
<evidence type="ECO:0000256" key="7">
    <source>
        <dbReference type="ARBA" id="ARBA00023239"/>
    </source>
</evidence>
<evidence type="ECO:0000259" key="9">
    <source>
        <dbReference type="SMART" id="SM00905"/>
    </source>
</evidence>
<dbReference type="GO" id="GO:0016853">
    <property type="term" value="F:isomerase activity"/>
    <property type="evidence" value="ECO:0007669"/>
    <property type="project" value="UniProtKB-KW"/>
</dbReference>
<evidence type="ECO:0000313" key="10">
    <source>
        <dbReference type="EMBL" id="RCL42542.1"/>
    </source>
</evidence>
<comment type="catalytic activity">
    <reaction evidence="2 8">
        <text>7,8-dihydroneopterin = 6-hydroxymethyl-7,8-dihydropterin + glycolaldehyde</text>
        <dbReference type="Rhea" id="RHEA:10540"/>
        <dbReference type="ChEBI" id="CHEBI:17001"/>
        <dbReference type="ChEBI" id="CHEBI:17071"/>
        <dbReference type="ChEBI" id="CHEBI:44841"/>
        <dbReference type="EC" id="4.1.2.25"/>
    </reaction>
</comment>
<protein>
    <recommendedName>
        <fullName evidence="8">7,8-dihydroneopterin aldolase</fullName>
        <ecNumber evidence="8">4.1.2.25</ecNumber>
    </recommendedName>
</protein>
<dbReference type="SMART" id="SM00905">
    <property type="entry name" value="FolB"/>
    <property type="match status" value="1"/>
</dbReference>
<comment type="catalytic activity">
    <reaction evidence="1">
        <text>7,8-dihydroneopterin = 7,8-dihydromonapterin</text>
        <dbReference type="Rhea" id="RHEA:45328"/>
        <dbReference type="ChEBI" id="CHEBI:17001"/>
        <dbReference type="ChEBI" id="CHEBI:71175"/>
        <dbReference type="EC" id="5.1.99.8"/>
    </reaction>
</comment>
<dbReference type="FunFam" id="3.30.1130.10:FF:000002">
    <property type="entry name" value="7,8-dihydroneopterin aldolase"/>
    <property type="match status" value="1"/>
</dbReference>
<dbReference type="CDD" id="cd00534">
    <property type="entry name" value="DHNA_DHNTPE"/>
    <property type="match status" value="1"/>
</dbReference>
<evidence type="ECO:0000256" key="3">
    <source>
        <dbReference type="ARBA" id="ARBA00005013"/>
    </source>
</evidence>
<dbReference type="InterPro" id="IPR006157">
    <property type="entry name" value="FolB_dom"/>
</dbReference>
<keyword evidence="7 8" id="KW-0456">Lyase</keyword>
<dbReference type="NCBIfam" id="TIGR00525">
    <property type="entry name" value="folB"/>
    <property type="match status" value="1"/>
</dbReference>
<dbReference type="GO" id="GO:0046654">
    <property type="term" value="P:tetrahydrofolate biosynthetic process"/>
    <property type="evidence" value="ECO:0007669"/>
    <property type="project" value="UniProtKB-UniRule"/>
</dbReference>
<dbReference type="GO" id="GO:0004150">
    <property type="term" value="F:dihydroneopterin aldolase activity"/>
    <property type="evidence" value="ECO:0007669"/>
    <property type="project" value="UniProtKB-UniRule"/>
</dbReference>
<dbReference type="InterPro" id="IPR043133">
    <property type="entry name" value="GTP-CH-I_C/QueF"/>
</dbReference>
<feature type="domain" description="Dihydroneopterin aldolase/epimerase" evidence="9">
    <location>
        <begin position="5"/>
        <end position="115"/>
    </location>
</feature>
<dbReference type="GO" id="GO:0046656">
    <property type="term" value="P:folic acid biosynthetic process"/>
    <property type="evidence" value="ECO:0007669"/>
    <property type="project" value="UniProtKB-UniRule"/>
</dbReference>
<evidence type="ECO:0000256" key="4">
    <source>
        <dbReference type="ARBA" id="ARBA00005708"/>
    </source>
</evidence>
<dbReference type="EMBL" id="QOPE01000003">
    <property type="protein sequence ID" value="RCL42542.1"/>
    <property type="molecule type" value="Genomic_DNA"/>
</dbReference>
<comment type="pathway">
    <text evidence="3 8">Cofactor biosynthesis; tetrahydrofolate biosynthesis; 2-amino-4-hydroxy-6-hydroxymethyl-7,8-dihydropteridine diphosphate from 7,8-dihydroneopterin triphosphate: step 3/4.</text>
</comment>
<evidence type="ECO:0000256" key="5">
    <source>
        <dbReference type="ARBA" id="ARBA00022909"/>
    </source>
</evidence>
<dbReference type="Pfam" id="PF02152">
    <property type="entry name" value="FolB"/>
    <property type="match status" value="1"/>
</dbReference>
<proteinExistence type="inferred from homology"/>
<dbReference type="InterPro" id="IPR006156">
    <property type="entry name" value="Dihydroneopterin_aldolase"/>
</dbReference>
<evidence type="ECO:0000313" key="11">
    <source>
        <dbReference type="Proteomes" id="UP000253307"/>
    </source>
</evidence>
<name>A0A368C0F5_9GAMM</name>
<dbReference type="UniPathway" id="UPA00077">
    <property type="reaction ID" value="UER00154"/>
</dbReference>
<evidence type="ECO:0000256" key="2">
    <source>
        <dbReference type="ARBA" id="ARBA00001353"/>
    </source>
</evidence>
<evidence type="ECO:0000256" key="1">
    <source>
        <dbReference type="ARBA" id="ARBA00000693"/>
    </source>
</evidence>
<reference evidence="10 11" key="1">
    <citation type="journal article" date="2018" name="Microbiome">
        <title>Fine metagenomic profile of the Mediterranean stratified and mixed water columns revealed by assembly and recruitment.</title>
        <authorList>
            <person name="Haro-Moreno J.M."/>
            <person name="Lopez-Perez M."/>
            <person name="De La Torre J.R."/>
            <person name="Picazo A."/>
            <person name="Camacho A."/>
            <person name="Rodriguez-Valera F."/>
        </authorList>
    </citation>
    <scope>NUCLEOTIDE SEQUENCE [LARGE SCALE GENOMIC DNA]</scope>
    <source>
        <strain evidence="10">MED-G82</strain>
    </source>
</reference>
<dbReference type="EC" id="4.1.2.25" evidence="8"/>